<protein>
    <recommendedName>
        <fullName evidence="5">EamA domain-containing protein</fullName>
    </recommendedName>
</protein>
<evidence type="ECO:0000313" key="4">
    <source>
        <dbReference type="Proteomes" id="UP000018087"/>
    </source>
</evidence>
<organism evidence="3 4">
    <name type="scientific">Sporothrix schenckii (strain ATCC 58251 / de Perez 2211183)</name>
    <name type="common">Rose-picker's disease fungus</name>
    <dbReference type="NCBI Taxonomy" id="1391915"/>
    <lineage>
        <taxon>Eukaryota</taxon>
        <taxon>Fungi</taxon>
        <taxon>Dikarya</taxon>
        <taxon>Ascomycota</taxon>
        <taxon>Pezizomycotina</taxon>
        <taxon>Sordariomycetes</taxon>
        <taxon>Sordariomycetidae</taxon>
        <taxon>Ophiostomatales</taxon>
        <taxon>Ophiostomataceae</taxon>
        <taxon>Sporothrix</taxon>
    </lineage>
</organism>
<evidence type="ECO:0008006" key="5">
    <source>
        <dbReference type="Google" id="ProtNLM"/>
    </source>
</evidence>
<dbReference type="SUPFAM" id="SSF103481">
    <property type="entry name" value="Multidrug resistance efflux transporter EmrE"/>
    <property type="match status" value="1"/>
</dbReference>
<dbReference type="InterPro" id="IPR037185">
    <property type="entry name" value="EmrE-like"/>
</dbReference>
<dbReference type="eggNOG" id="ENOG502S96H">
    <property type="taxonomic scope" value="Eukaryota"/>
</dbReference>
<evidence type="ECO:0000256" key="1">
    <source>
        <dbReference type="SAM" id="MobiDB-lite"/>
    </source>
</evidence>
<feature type="transmembrane region" description="Helical" evidence="2">
    <location>
        <begin position="110"/>
        <end position="133"/>
    </location>
</feature>
<feature type="compositionally biased region" description="Acidic residues" evidence="1">
    <location>
        <begin position="263"/>
        <end position="272"/>
    </location>
</feature>
<feature type="transmembrane region" description="Helical" evidence="2">
    <location>
        <begin position="62"/>
        <end position="82"/>
    </location>
</feature>
<feature type="compositionally biased region" description="Polar residues" evidence="1">
    <location>
        <begin position="241"/>
        <end position="252"/>
    </location>
</feature>
<keyword evidence="4" id="KW-1185">Reference proteome</keyword>
<dbReference type="PANTHER" id="PTHR31965:SF1">
    <property type="entry name" value="TRANSMEMBRANE PROTEIN 42"/>
    <property type="match status" value="1"/>
</dbReference>
<feature type="region of interest" description="Disordered" evidence="1">
    <location>
        <begin position="1"/>
        <end position="51"/>
    </location>
</feature>
<dbReference type="InterPro" id="IPR039632">
    <property type="entry name" value="TMEM42"/>
</dbReference>
<feature type="transmembrane region" description="Helical" evidence="2">
    <location>
        <begin position="145"/>
        <end position="165"/>
    </location>
</feature>
<dbReference type="AlphaFoldDB" id="U7PZN0"/>
<feature type="compositionally biased region" description="Basic and acidic residues" evidence="1">
    <location>
        <begin position="221"/>
        <end position="230"/>
    </location>
</feature>
<evidence type="ECO:0000256" key="2">
    <source>
        <dbReference type="SAM" id="Phobius"/>
    </source>
</evidence>
<keyword evidence="2" id="KW-0472">Membrane</keyword>
<feature type="transmembrane region" description="Helical" evidence="2">
    <location>
        <begin position="171"/>
        <end position="187"/>
    </location>
</feature>
<dbReference type="HOGENOM" id="CLU_076687_0_0_1"/>
<evidence type="ECO:0000313" key="3">
    <source>
        <dbReference type="EMBL" id="ERS99910.1"/>
    </source>
</evidence>
<feature type="compositionally biased region" description="Low complexity" evidence="1">
    <location>
        <begin position="30"/>
        <end position="42"/>
    </location>
</feature>
<dbReference type="STRING" id="1391915.U7PZN0"/>
<feature type="region of interest" description="Disordered" evidence="1">
    <location>
        <begin position="200"/>
        <end position="272"/>
    </location>
</feature>
<name>U7PZN0_SPOS1</name>
<dbReference type="Proteomes" id="UP000018087">
    <property type="component" value="Unassembled WGS sequence"/>
</dbReference>
<dbReference type="EMBL" id="KI440844">
    <property type="protein sequence ID" value="ERS99910.1"/>
    <property type="molecule type" value="Genomic_DNA"/>
</dbReference>
<keyword evidence="2" id="KW-0812">Transmembrane</keyword>
<keyword evidence="2" id="KW-1133">Transmembrane helix</keyword>
<sequence>MQDESAAELRTLSERDGVDSIAGGYRDVPETSSPASPASPTSRAPPAPALPTKTTWLQRNQWIALSLASGACAAFNGVFAKLTTTELTTRLSQAVASALGLDAAESAVEVVVRGTFFALNLVFNGVQMWTLFTRALARGLSATQVSIMNTSANFVLTALLGFAIFSEALPPLWWVGAAMLVAGNVIIGRKDEGKADAAAAAAATTAEGDADDTDATAISHPDPEPDEGRRRSSRRLAAQRGNASGTKTSPASAPTGRYKDEESSGDEDFAQI</sequence>
<accession>U7PZN0</accession>
<reference evidence="4" key="1">
    <citation type="journal article" date="2014" name="Genome Announc.">
        <title>Genome sequence of the pathogenic fungus Sporothrix schenckii (ATCC 58251).</title>
        <authorList>
            <person name="Cuomo C.A."/>
            <person name="Rodriguez-Del Valle N."/>
            <person name="Perez-Sanchez L."/>
            <person name="Abouelleil A."/>
            <person name="Goldberg J."/>
            <person name="Young S."/>
            <person name="Zeng Q."/>
            <person name="Birren B.W."/>
        </authorList>
    </citation>
    <scope>NUCLEOTIDE SEQUENCE [LARGE SCALE GENOMIC DNA]</scope>
    <source>
        <strain evidence="4">ATCC 58251 / de Perez 2211183</strain>
    </source>
</reference>
<dbReference type="OrthoDB" id="5854584at2759"/>
<proteinExistence type="predicted"/>
<dbReference type="PANTHER" id="PTHR31965">
    <property type="entry name" value="TRANSMEMBRANE PROTEIN 42"/>
    <property type="match status" value="1"/>
</dbReference>
<gene>
    <name evidence="3" type="ORF">HMPREF1624_03278</name>
</gene>